<dbReference type="Proteomes" id="UP001597295">
    <property type="component" value="Unassembled WGS sequence"/>
</dbReference>
<accession>A0ABW5DX24</accession>
<evidence type="ECO:0000313" key="2">
    <source>
        <dbReference type="Proteomes" id="UP001597295"/>
    </source>
</evidence>
<evidence type="ECO:0000313" key="1">
    <source>
        <dbReference type="EMBL" id="MFD2265014.1"/>
    </source>
</evidence>
<dbReference type="EMBL" id="JBHUIP010000014">
    <property type="protein sequence ID" value="MFD2265014.1"/>
    <property type="molecule type" value="Genomic_DNA"/>
</dbReference>
<sequence length="64" mass="6830">MADGDFGLVELARDLPAVPMPADLSARRIELFGASAKSARFKEIAGGMLKLRRVMLNLGNAGRS</sequence>
<dbReference type="RefSeq" id="WP_379878181.1">
    <property type="nucleotide sequence ID" value="NZ_JBHUIP010000014.1"/>
</dbReference>
<proteinExistence type="predicted"/>
<gene>
    <name evidence="1" type="ORF">ACFSM5_19070</name>
</gene>
<keyword evidence="2" id="KW-1185">Reference proteome</keyword>
<organism evidence="1 2">
    <name type="scientific">Lacibacterium aquatile</name>
    <dbReference type="NCBI Taxonomy" id="1168082"/>
    <lineage>
        <taxon>Bacteria</taxon>
        <taxon>Pseudomonadati</taxon>
        <taxon>Pseudomonadota</taxon>
        <taxon>Alphaproteobacteria</taxon>
        <taxon>Rhodospirillales</taxon>
        <taxon>Rhodospirillaceae</taxon>
    </lineage>
</organism>
<reference evidence="2" key="1">
    <citation type="journal article" date="2019" name="Int. J. Syst. Evol. Microbiol.">
        <title>The Global Catalogue of Microorganisms (GCM) 10K type strain sequencing project: providing services to taxonomists for standard genome sequencing and annotation.</title>
        <authorList>
            <consortium name="The Broad Institute Genomics Platform"/>
            <consortium name="The Broad Institute Genome Sequencing Center for Infectious Disease"/>
            <person name="Wu L."/>
            <person name="Ma J."/>
        </authorList>
    </citation>
    <scope>NUCLEOTIDE SEQUENCE [LARGE SCALE GENOMIC DNA]</scope>
    <source>
        <strain evidence="2">CGMCC 1.19062</strain>
    </source>
</reference>
<comment type="caution">
    <text evidence="1">The sequence shown here is derived from an EMBL/GenBank/DDBJ whole genome shotgun (WGS) entry which is preliminary data.</text>
</comment>
<name>A0ABW5DX24_9PROT</name>
<protein>
    <submittedName>
        <fullName evidence="1">Uncharacterized protein</fullName>
    </submittedName>
</protein>